<feature type="transmembrane region" description="Helical" evidence="8">
    <location>
        <begin position="32"/>
        <end position="54"/>
    </location>
</feature>
<keyword evidence="4 8" id="KW-0812">Transmembrane</keyword>
<dbReference type="InterPro" id="IPR001248">
    <property type="entry name" value="Pur-cyt_permease"/>
</dbReference>
<feature type="transmembrane region" description="Helical" evidence="8">
    <location>
        <begin position="353"/>
        <end position="374"/>
    </location>
</feature>
<evidence type="ECO:0000256" key="3">
    <source>
        <dbReference type="ARBA" id="ARBA00022448"/>
    </source>
</evidence>
<dbReference type="RefSeq" id="WP_387344026.1">
    <property type="nucleotide sequence ID" value="NZ_JBIAXI010000014.1"/>
</dbReference>
<feature type="transmembrane region" description="Helical" evidence="8">
    <location>
        <begin position="404"/>
        <end position="424"/>
    </location>
</feature>
<comment type="subcellular location">
    <subcellularLocation>
        <location evidence="1">Membrane</location>
        <topology evidence="1">Multi-pass membrane protein</topology>
    </subcellularLocation>
</comment>
<feature type="transmembrane region" description="Helical" evidence="8">
    <location>
        <begin position="326"/>
        <end position="347"/>
    </location>
</feature>
<proteinExistence type="inferred from homology"/>
<gene>
    <name evidence="9" type="ORF">ACFY05_23365</name>
</gene>
<feature type="transmembrane region" description="Helical" evidence="8">
    <location>
        <begin position="142"/>
        <end position="161"/>
    </location>
</feature>
<comment type="similarity">
    <text evidence="2 7">Belongs to the purine-cytosine permease (2.A.39) family.</text>
</comment>
<dbReference type="PANTHER" id="PTHR31806">
    <property type="entry name" value="PURINE-CYTOSINE PERMEASE FCY2-RELATED"/>
    <property type="match status" value="1"/>
</dbReference>
<dbReference type="PIRSF" id="PIRSF002744">
    <property type="entry name" value="Pur-cyt_permease"/>
    <property type="match status" value="1"/>
</dbReference>
<evidence type="ECO:0000256" key="8">
    <source>
        <dbReference type="SAM" id="Phobius"/>
    </source>
</evidence>
<evidence type="ECO:0000256" key="1">
    <source>
        <dbReference type="ARBA" id="ARBA00004141"/>
    </source>
</evidence>
<evidence type="ECO:0000256" key="4">
    <source>
        <dbReference type="ARBA" id="ARBA00022692"/>
    </source>
</evidence>
<feature type="transmembrane region" description="Helical" evidence="8">
    <location>
        <begin position="430"/>
        <end position="452"/>
    </location>
</feature>
<dbReference type="Pfam" id="PF02133">
    <property type="entry name" value="Transp_cyt_pur"/>
    <property type="match status" value="1"/>
</dbReference>
<dbReference type="EMBL" id="JBIAXI010000014">
    <property type="protein sequence ID" value="MFF4775795.1"/>
    <property type="molecule type" value="Genomic_DNA"/>
</dbReference>
<feature type="transmembrane region" description="Helical" evidence="8">
    <location>
        <begin position="285"/>
        <end position="305"/>
    </location>
</feature>
<accession>A0ABW6V9C6</accession>
<evidence type="ECO:0000256" key="2">
    <source>
        <dbReference type="ARBA" id="ARBA00008974"/>
    </source>
</evidence>
<evidence type="ECO:0000313" key="9">
    <source>
        <dbReference type="EMBL" id="MFF4775795.1"/>
    </source>
</evidence>
<dbReference type="InterPro" id="IPR026030">
    <property type="entry name" value="Pur-cyt_permease_Fcy2/21/22"/>
</dbReference>
<evidence type="ECO:0000256" key="5">
    <source>
        <dbReference type="ARBA" id="ARBA00022989"/>
    </source>
</evidence>
<feature type="transmembrane region" description="Helical" evidence="8">
    <location>
        <begin position="243"/>
        <end position="265"/>
    </location>
</feature>
<keyword evidence="5 8" id="KW-1133">Transmembrane helix</keyword>
<organism evidence="9 10">
    <name type="scientific">Microtetraspora fusca</name>
    <dbReference type="NCBI Taxonomy" id="1997"/>
    <lineage>
        <taxon>Bacteria</taxon>
        <taxon>Bacillati</taxon>
        <taxon>Actinomycetota</taxon>
        <taxon>Actinomycetes</taxon>
        <taxon>Streptosporangiales</taxon>
        <taxon>Streptosporangiaceae</taxon>
        <taxon>Microtetraspora</taxon>
    </lineage>
</organism>
<comment type="caution">
    <text evidence="9">The sequence shown here is derived from an EMBL/GenBank/DDBJ whole genome shotgun (WGS) entry which is preliminary data.</text>
</comment>
<protein>
    <submittedName>
        <fullName evidence="9">Purine-cytosine permease family protein</fullName>
    </submittedName>
</protein>
<name>A0ABW6V9C6_MICFU</name>
<sequence length="461" mass="48213">MPQDAFGKIETRGIDYVPDDERHGRPFELFPVWLSSNVGYLYLVLGGTLSVLGLSVGQSFTVLVLGNLFWGLVGFLAVSGPASGTPSQVVTRAMFGIRGNRPFGAGLGWLVAVIYEGINLSIGALAGFALLESFGLHPSTPAKVAITVVTGVAAFALSLYGHATIVRFSVLFSVVLGASGLVLGGFVTQHATLTPAGFTPLHGQDLWVAAFIGFTVIAAAPLSWANGADYARYLPADVSKWKVAVSTAADGFVPSVVMGGIGILAGTAVDMNDPQSSMRAIVPDWFYTIFLALIVISSITNNVLTTYSSGLSLQALGVRISRARSVAIDALLGGALCAYALLSLSFVASLNNILALTVTFLGPQIAIYAADIVLRRNAYDGPSLHAEHPGGAFWYRRGYNPAGIIALISGTVTALLFVNTTVLVGPGTSAIGGLDLSALIGPLVSTIVYVLLSYTRQKDRR</sequence>
<feature type="transmembrane region" description="Helical" evidence="8">
    <location>
        <begin position="103"/>
        <end position="130"/>
    </location>
</feature>
<keyword evidence="3 7" id="KW-0813">Transport</keyword>
<evidence type="ECO:0000256" key="6">
    <source>
        <dbReference type="ARBA" id="ARBA00023136"/>
    </source>
</evidence>
<dbReference type="Gene3D" id="1.10.4160.10">
    <property type="entry name" value="Hydantoin permease"/>
    <property type="match status" value="1"/>
</dbReference>
<keyword evidence="6 7" id="KW-0472">Membrane</keyword>
<feature type="transmembrane region" description="Helical" evidence="8">
    <location>
        <begin position="168"/>
        <end position="187"/>
    </location>
</feature>
<reference evidence="9 10" key="1">
    <citation type="submission" date="2024-10" db="EMBL/GenBank/DDBJ databases">
        <title>The Natural Products Discovery Center: Release of the First 8490 Sequenced Strains for Exploring Actinobacteria Biosynthetic Diversity.</title>
        <authorList>
            <person name="Kalkreuter E."/>
            <person name="Kautsar S.A."/>
            <person name="Yang D."/>
            <person name="Bader C.D."/>
            <person name="Teijaro C.N."/>
            <person name="Fluegel L."/>
            <person name="Davis C.M."/>
            <person name="Simpson J.R."/>
            <person name="Lauterbach L."/>
            <person name="Steele A.D."/>
            <person name="Gui C."/>
            <person name="Meng S."/>
            <person name="Li G."/>
            <person name="Viehrig K."/>
            <person name="Ye F."/>
            <person name="Su P."/>
            <person name="Kiefer A.F."/>
            <person name="Nichols A."/>
            <person name="Cepeda A.J."/>
            <person name="Yan W."/>
            <person name="Fan B."/>
            <person name="Jiang Y."/>
            <person name="Adhikari A."/>
            <person name="Zheng C.-J."/>
            <person name="Schuster L."/>
            <person name="Cowan T.M."/>
            <person name="Smanski M.J."/>
            <person name="Chevrette M.G."/>
            <person name="De Carvalho L.P.S."/>
            <person name="Shen B."/>
        </authorList>
    </citation>
    <scope>NUCLEOTIDE SEQUENCE [LARGE SCALE GENOMIC DNA]</scope>
    <source>
        <strain evidence="9 10">NPDC001281</strain>
    </source>
</reference>
<evidence type="ECO:0000256" key="7">
    <source>
        <dbReference type="PIRNR" id="PIRNR002744"/>
    </source>
</evidence>
<feature type="transmembrane region" description="Helical" evidence="8">
    <location>
        <begin position="207"/>
        <end position="231"/>
    </location>
</feature>
<dbReference type="PANTHER" id="PTHR31806:SF1">
    <property type="entry name" value="PURINE-CYTOSINE PERMEASE FCY2-RELATED"/>
    <property type="match status" value="1"/>
</dbReference>
<feature type="transmembrane region" description="Helical" evidence="8">
    <location>
        <begin position="60"/>
        <end position="82"/>
    </location>
</feature>
<dbReference type="Proteomes" id="UP001602119">
    <property type="component" value="Unassembled WGS sequence"/>
</dbReference>
<evidence type="ECO:0000313" key="10">
    <source>
        <dbReference type="Proteomes" id="UP001602119"/>
    </source>
</evidence>
<keyword evidence="10" id="KW-1185">Reference proteome</keyword>